<sequence length="85" mass="10266">MAVKQPYFNRFSNSKNYSEYLLYKLCSILWYDFYHNNVLLLLLLYSLVFSHVLNSLPSLPDYQRTEQVRHLKMIHAFLLYWGLNG</sequence>
<dbReference type="EMBL" id="CM004475">
    <property type="protein sequence ID" value="OCT78541.1"/>
    <property type="molecule type" value="Genomic_DNA"/>
</dbReference>
<reference evidence="3" key="1">
    <citation type="journal article" date="2016" name="Nature">
        <title>Genome evolution in the allotetraploid frog Xenopus laevis.</title>
        <authorList>
            <person name="Session A.M."/>
            <person name="Uno Y."/>
            <person name="Kwon T."/>
            <person name="Chapman J.A."/>
            <person name="Toyoda A."/>
            <person name="Takahashi S."/>
            <person name="Fukui A."/>
            <person name="Hikosaka A."/>
            <person name="Suzuki A."/>
            <person name="Kondo M."/>
            <person name="van Heeringen S.J."/>
            <person name="Quigley I."/>
            <person name="Heinz S."/>
            <person name="Ogino H."/>
            <person name="Ochi H."/>
            <person name="Hellsten U."/>
            <person name="Lyons J.B."/>
            <person name="Simakov O."/>
            <person name="Putnam N."/>
            <person name="Stites J."/>
            <person name="Kuroki Y."/>
            <person name="Tanaka T."/>
            <person name="Michiue T."/>
            <person name="Watanabe M."/>
            <person name="Bogdanovic O."/>
            <person name="Lister R."/>
            <person name="Georgiou G."/>
            <person name="Paranjpe S.S."/>
            <person name="van Kruijsbergen I."/>
            <person name="Shu S."/>
            <person name="Carlson J."/>
            <person name="Kinoshita T."/>
            <person name="Ohta Y."/>
            <person name="Mawaribuchi S."/>
            <person name="Jenkins J."/>
            <person name="Grimwood J."/>
            <person name="Schmutz J."/>
            <person name="Mitros T."/>
            <person name="Mozaffari S.V."/>
            <person name="Suzuki Y."/>
            <person name="Haramoto Y."/>
            <person name="Yamamoto T.S."/>
            <person name="Takagi C."/>
            <person name="Heald R."/>
            <person name="Miller K."/>
            <person name="Haudenschild C."/>
            <person name="Kitzman J."/>
            <person name="Nakayama T."/>
            <person name="Izutsu Y."/>
            <person name="Robert J."/>
            <person name="Fortriede J."/>
            <person name="Burns K."/>
            <person name="Lotay V."/>
            <person name="Karimi K."/>
            <person name="Yasuoka Y."/>
            <person name="Dichmann D.S."/>
            <person name="Flajnik M.F."/>
            <person name="Houston D.W."/>
            <person name="Shendure J."/>
            <person name="DuPasquier L."/>
            <person name="Vize P.D."/>
            <person name="Zorn A.M."/>
            <person name="Ito M."/>
            <person name="Marcotte E.M."/>
            <person name="Wallingford J.B."/>
            <person name="Ito Y."/>
            <person name="Asashima M."/>
            <person name="Ueno N."/>
            <person name="Matsuda Y."/>
            <person name="Veenstra G.J."/>
            <person name="Fujiyama A."/>
            <person name="Harland R.M."/>
            <person name="Taira M."/>
            <person name="Rokhsar D.S."/>
        </authorList>
    </citation>
    <scope>NUCLEOTIDE SEQUENCE [LARGE SCALE GENOMIC DNA]</scope>
    <source>
        <strain evidence="3">J</strain>
    </source>
</reference>
<keyword evidence="1" id="KW-1133">Transmembrane helix</keyword>
<gene>
    <name evidence="2" type="ORF">XELAEV_18029629mg</name>
</gene>
<proteinExistence type="predicted"/>
<accession>A0A974HI93</accession>
<keyword evidence="1" id="KW-0472">Membrane</keyword>
<evidence type="ECO:0000313" key="2">
    <source>
        <dbReference type="EMBL" id="OCT78541.1"/>
    </source>
</evidence>
<organism evidence="2 3">
    <name type="scientific">Xenopus laevis</name>
    <name type="common">African clawed frog</name>
    <dbReference type="NCBI Taxonomy" id="8355"/>
    <lineage>
        <taxon>Eukaryota</taxon>
        <taxon>Metazoa</taxon>
        <taxon>Chordata</taxon>
        <taxon>Craniata</taxon>
        <taxon>Vertebrata</taxon>
        <taxon>Euteleostomi</taxon>
        <taxon>Amphibia</taxon>
        <taxon>Batrachia</taxon>
        <taxon>Anura</taxon>
        <taxon>Pipoidea</taxon>
        <taxon>Pipidae</taxon>
        <taxon>Xenopodinae</taxon>
        <taxon>Xenopus</taxon>
        <taxon>Xenopus</taxon>
    </lineage>
</organism>
<keyword evidence="1" id="KW-0812">Transmembrane</keyword>
<name>A0A974HI93_XENLA</name>
<feature type="transmembrane region" description="Helical" evidence="1">
    <location>
        <begin position="38"/>
        <end position="56"/>
    </location>
</feature>
<evidence type="ECO:0000313" key="3">
    <source>
        <dbReference type="Proteomes" id="UP000694892"/>
    </source>
</evidence>
<protein>
    <submittedName>
        <fullName evidence="2">Uncharacterized protein</fullName>
    </submittedName>
</protein>
<dbReference type="Proteomes" id="UP000694892">
    <property type="component" value="Chromosome 5S"/>
</dbReference>
<evidence type="ECO:0000256" key="1">
    <source>
        <dbReference type="SAM" id="Phobius"/>
    </source>
</evidence>
<dbReference type="AlphaFoldDB" id="A0A974HI93"/>